<accession>A0A3N7HM16</accession>
<name>A0A3N7HM16_9BURK</name>
<evidence type="ECO:0000313" key="3">
    <source>
        <dbReference type="Proteomes" id="UP000267464"/>
    </source>
</evidence>
<dbReference type="Gene3D" id="3.90.1340.10">
    <property type="entry name" value="Phage tail collar domain"/>
    <property type="match status" value="1"/>
</dbReference>
<organism evidence="2 3">
    <name type="scientific">Piscinibacter terrae</name>
    <dbReference type="NCBI Taxonomy" id="2496871"/>
    <lineage>
        <taxon>Bacteria</taxon>
        <taxon>Pseudomonadati</taxon>
        <taxon>Pseudomonadota</taxon>
        <taxon>Betaproteobacteria</taxon>
        <taxon>Burkholderiales</taxon>
        <taxon>Sphaerotilaceae</taxon>
        <taxon>Piscinibacter</taxon>
    </lineage>
</organism>
<reference evidence="2 3" key="2">
    <citation type="submission" date="2018-12" db="EMBL/GenBank/DDBJ databases">
        <title>Rhizobacter gummiphilus sp. nov., a rubber-degrading bacterium isolated from the soil of a botanical garden in Japan.</title>
        <authorList>
            <person name="Shunsuke S.S."/>
        </authorList>
    </citation>
    <scope>NUCLEOTIDE SEQUENCE [LARGE SCALE GENOMIC DNA]</scope>
    <source>
        <strain evidence="2 3">S-16</strain>
    </source>
</reference>
<comment type="caution">
    <text evidence="2">The sequence shown here is derived from an EMBL/GenBank/DDBJ whole genome shotgun (WGS) entry which is preliminary data.</text>
</comment>
<evidence type="ECO:0000313" key="2">
    <source>
        <dbReference type="EMBL" id="RQP23187.1"/>
    </source>
</evidence>
<dbReference type="OrthoDB" id="9810174at2"/>
<dbReference type="InterPro" id="IPR011083">
    <property type="entry name" value="Phage_tail_collar_dom"/>
</dbReference>
<dbReference type="Pfam" id="PF07484">
    <property type="entry name" value="Collar"/>
    <property type="match status" value="1"/>
</dbReference>
<dbReference type="Proteomes" id="UP000267464">
    <property type="component" value="Unassembled WGS sequence"/>
</dbReference>
<protein>
    <submittedName>
        <fullName evidence="2">Phage tail protein</fullName>
    </submittedName>
</protein>
<dbReference type="SUPFAM" id="SSF88874">
    <property type="entry name" value="Receptor-binding domain of short tail fibre protein gp12"/>
    <property type="match status" value="1"/>
</dbReference>
<dbReference type="EMBL" id="QUSW01000005">
    <property type="protein sequence ID" value="RQP23187.1"/>
    <property type="molecule type" value="Genomic_DNA"/>
</dbReference>
<reference evidence="2 3" key="1">
    <citation type="submission" date="2018-08" db="EMBL/GenBank/DDBJ databases">
        <authorList>
            <person name="Khan S.A."/>
            <person name="Jeon C.O."/>
            <person name="Chun B.H."/>
            <person name="Jeong S.E."/>
        </authorList>
    </citation>
    <scope>NUCLEOTIDE SEQUENCE [LARGE SCALE GENOMIC DNA]</scope>
    <source>
        <strain evidence="2 3">S-16</strain>
    </source>
</reference>
<proteinExistence type="predicted"/>
<feature type="domain" description="Phage tail collar" evidence="1">
    <location>
        <begin position="7"/>
        <end position="63"/>
    </location>
</feature>
<evidence type="ECO:0000259" key="1">
    <source>
        <dbReference type="Pfam" id="PF07484"/>
    </source>
</evidence>
<sequence>MSDPFLGEMKMVGFNFAPRGYAFCDGSILSIASSTALFSLLGTMYGGNGVSTFGLPDLRGRSPVGMGSGPGLTPIVQGEVSGTENTTILSTQMPMHTHLVTVAGTPTEPAVTPSATNNVLGASVTGSAGAASIWSTALNSPVQLAPTQVGVAGGSQPLPIRNPYIGTNFIIATEGIFPSRP</sequence>
<dbReference type="AlphaFoldDB" id="A0A3N7HM16"/>
<dbReference type="InterPro" id="IPR037053">
    <property type="entry name" value="Phage_tail_collar_dom_sf"/>
</dbReference>
<dbReference type="RefSeq" id="WP_124541934.1">
    <property type="nucleotide sequence ID" value="NZ_QUSW01000005.1"/>
</dbReference>
<keyword evidence="3" id="KW-1185">Reference proteome</keyword>
<gene>
    <name evidence="2" type="ORF">DZC73_18925</name>
</gene>